<dbReference type="PANTHER" id="PTHR47784:SF14">
    <property type="entry name" value="ZN(II)2CYS6 TRANSCRIPTION FACTOR (EUROFUNG)"/>
    <property type="match status" value="1"/>
</dbReference>
<protein>
    <recommendedName>
        <fullName evidence="6">Zn(2)-C6 fungal-type domain-containing protein</fullName>
    </recommendedName>
</protein>
<dbReference type="SMART" id="SM00066">
    <property type="entry name" value="GAL4"/>
    <property type="match status" value="1"/>
</dbReference>
<evidence type="ECO:0000256" key="3">
    <source>
        <dbReference type="ARBA" id="ARBA00023163"/>
    </source>
</evidence>
<accession>A0A9W9NRU7</accession>
<dbReference type="CDD" id="cd00067">
    <property type="entry name" value="GAL4"/>
    <property type="match status" value="1"/>
</dbReference>
<dbReference type="GeneID" id="83202840"/>
<dbReference type="Pfam" id="PF11951">
    <property type="entry name" value="Fungal_trans_2"/>
    <property type="match status" value="1"/>
</dbReference>
<organism evidence="7 8">
    <name type="scientific">Penicillium chermesinum</name>
    <dbReference type="NCBI Taxonomy" id="63820"/>
    <lineage>
        <taxon>Eukaryota</taxon>
        <taxon>Fungi</taxon>
        <taxon>Dikarya</taxon>
        <taxon>Ascomycota</taxon>
        <taxon>Pezizomycotina</taxon>
        <taxon>Eurotiomycetes</taxon>
        <taxon>Eurotiomycetidae</taxon>
        <taxon>Eurotiales</taxon>
        <taxon>Aspergillaceae</taxon>
        <taxon>Penicillium</taxon>
    </lineage>
</organism>
<keyword evidence="3" id="KW-0804">Transcription</keyword>
<dbReference type="GO" id="GO:0003677">
    <property type="term" value="F:DNA binding"/>
    <property type="evidence" value="ECO:0007669"/>
    <property type="project" value="UniProtKB-KW"/>
</dbReference>
<dbReference type="Pfam" id="PF00172">
    <property type="entry name" value="Zn_clus"/>
    <property type="match status" value="1"/>
</dbReference>
<sequence length="404" mass="45635">MHLLNQPRRRHKKSRHGCSECKRRHVKCDEQHPSCSLCTSRKWPCTYPTQAPSKTPAKRKATSSFPSIDVPPANSSHGRELCGLQETTRTLPNPGVEVSRVSRMQEMRLFHHASVITAPTLAKDHTGLHFWQITLPEFAVANEYVMDGVLAVAALHLAHLEPENKSYWLEAVFSYQNRAITGLRENLAIAVDDPSANPDSNKEIQLACSILIIVLITAHPGIAQSGEVGDPLQEILMIRSILKGSAVLLYQIYLAKGIKIEPWIHRDRSKNHSTVSYRRARDGRAASFHEVGQLIEQTYGLRRVAYQGAYNLLMSAFNKWPGENENVIWPVRISESFIALVEEGDWIARILLLFQGLGLHLFSRKWYALDAGRRIVRGVLNPLGDDIPPEWVEMVDWIREAVKV</sequence>
<dbReference type="EMBL" id="JAPQKS010000005">
    <property type="protein sequence ID" value="KAJ5225016.1"/>
    <property type="molecule type" value="Genomic_DNA"/>
</dbReference>
<evidence type="ECO:0000256" key="1">
    <source>
        <dbReference type="ARBA" id="ARBA00023015"/>
    </source>
</evidence>
<name>A0A9W9NRU7_9EURO</name>
<dbReference type="RefSeq" id="XP_058328427.1">
    <property type="nucleotide sequence ID" value="XM_058475537.1"/>
</dbReference>
<dbReference type="SUPFAM" id="SSF57701">
    <property type="entry name" value="Zn2/Cys6 DNA-binding domain"/>
    <property type="match status" value="1"/>
</dbReference>
<evidence type="ECO:0000313" key="7">
    <source>
        <dbReference type="EMBL" id="KAJ5225016.1"/>
    </source>
</evidence>
<dbReference type="Proteomes" id="UP001150941">
    <property type="component" value="Unassembled WGS sequence"/>
</dbReference>
<reference evidence="7" key="1">
    <citation type="submission" date="2022-11" db="EMBL/GenBank/DDBJ databases">
        <authorList>
            <person name="Petersen C."/>
        </authorList>
    </citation>
    <scope>NUCLEOTIDE SEQUENCE</scope>
    <source>
        <strain evidence="7">IBT 19713</strain>
    </source>
</reference>
<dbReference type="OrthoDB" id="4937900at2759"/>
<evidence type="ECO:0000256" key="4">
    <source>
        <dbReference type="ARBA" id="ARBA00023242"/>
    </source>
</evidence>
<comment type="caution">
    <text evidence="7">The sequence shown here is derived from an EMBL/GenBank/DDBJ whole genome shotgun (WGS) entry which is preliminary data.</text>
</comment>
<dbReference type="Gene3D" id="4.10.240.10">
    <property type="entry name" value="Zn(2)-C6 fungal-type DNA-binding domain"/>
    <property type="match status" value="1"/>
</dbReference>
<dbReference type="InterPro" id="IPR036864">
    <property type="entry name" value="Zn2-C6_fun-type_DNA-bd_sf"/>
</dbReference>
<keyword evidence="2" id="KW-0238">DNA-binding</keyword>
<feature type="region of interest" description="Disordered" evidence="5">
    <location>
        <begin position="49"/>
        <end position="79"/>
    </location>
</feature>
<proteinExistence type="predicted"/>
<keyword evidence="1" id="KW-0805">Transcription regulation</keyword>
<evidence type="ECO:0000256" key="2">
    <source>
        <dbReference type="ARBA" id="ARBA00023125"/>
    </source>
</evidence>
<dbReference type="InterPro" id="IPR001138">
    <property type="entry name" value="Zn2Cys6_DnaBD"/>
</dbReference>
<evidence type="ECO:0000259" key="6">
    <source>
        <dbReference type="PROSITE" id="PS50048"/>
    </source>
</evidence>
<evidence type="ECO:0000313" key="8">
    <source>
        <dbReference type="Proteomes" id="UP001150941"/>
    </source>
</evidence>
<dbReference type="GO" id="GO:0008270">
    <property type="term" value="F:zinc ion binding"/>
    <property type="evidence" value="ECO:0007669"/>
    <property type="project" value="InterPro"/>
</dbReference>
<evidence type="ECO:0000256" key="5">
    <source>
        <dbReference type="SAM" id="MobiDB-lite"/>
    </source>
</evidence>
<dbReference type="PROSITE" id="PS50048">
    <property type="entry name" value="ZN2_CY6_FUNGAL_2"/>
    <property type="match status" value="1"/>
</dbReference>
<dbReference type="PANTHER" id="PTHR47784">
    <property type="entry name" value="STEROL UPTAKE CONTROL PROTEIN 2"/>
    <property type="match status" value="1"/>
</dbReference>
<dbReference type="AlphaFoldDB" id="A0A9W9NRU7"/>
<dbReference type="PROSITE" id="PS00463">
    <property type="entry name" value="ZN2_CY6_FUNGAL_1"/>
    <property type="match status" value="1"/>
</dbReference>
<keyword evidence="4" id="KW-0539">Nucleus</keyword>
<feature type="domain" description="Zn(2)-C6 fungal-type" evidence="6">
    <location>
        <begin position="17"/>
        <end position="47"/>
    </location>
</feature>
<dbReference type="GO" id="GO:0001228">
    <property type="term" value="F:DNA-binding transcription activator activity, RNA polymerase II-specific"/>
    <property type="evidence" value="ECO:0007669"/>
    <property type="project" value="TreeGrafter"/>
</dbReference>
<dbReference type="InterPro" id="IPR053157">
    <property type="entry name" value="Sterol_Uptake_Regulator"/>
</dbReference>
<keyword evidence="8" id="KW-1185">Reference proteome</keyword>
<reference evidence="7" key="2">
    <citation type="journal article" date="2023" name="IMA Fungus">
        <title>Comparative genomic study of the Penicillium genus elucidates a diverse pangenome and 15 lateral gene transfer events.</title>
        <authorList>
            <person name="Petersen C."/>
            <person name="Sorensen T."/>
            <person name="Nielsen M.R."/>
            <person name="Sondergaard T.E."/>
            <person name="Sorensen J.L."/>
            <person name="Fitzpatrick D.A."/>
            <person name="Frisvad J.C."/>
            <person name="Nielsen K.L."/>
        </authorList>
    </citation>
    <scope>NUCLEOTIDE SEQUENCE</scope>
    <source>
        <strain evidence="7">IBT 19713</strain>
    </source>
</reference>
<dbReference type="InterPro" id="IPR021858">
    <property type="entry name" value="Fun_TF"/>
</dbReference>
<gene>
    <name evidence="7" type="ORF">N7468_006241</name>
</gene>